<dbReference type="GO" id="GO:0016020">
    <property type="term" value="C:membrane"/>
    <property type="evidence" value="ECO:0007669"/>
    <property type="project" value="TreeGrafter"/>
</dbReference>
<dbReference type="SUPFAM" id="SSF102712">
    <property type="entry name" value="JAB1/MPN domain"/>
    <property type="match status" value="1"/>
</dbReference>
<dbReference type="Pfam" id="PF01398">
    <property type="entry name" value="JAB"/>
    <property type="match status" value="1"/>
</dbReference>
<dbReference type="PANTHER" id="PTHR12947:SF13">
    <property type="entry name" value="FI19924P1"/>
    <property type="match status" value="1"/>
</dbReference>
<evidence type="ECO:0000313" key="3">
    <source>
        <dbReference type="Proteomes" id="UP000269721"/>
    </source>
</evidence>
<dbReference type="InterPro" id="IPR037518">
    <property type="entry name" value="MPN"/>
</dbReference>
<dbReference type="GO" id="GO:0005768">
    <property type="term" value="C:endosome"/>
    <property type="evidence" value="ECO:0007669"/>
    <property type="project" value="TreeGrafter"/>
</dbReference>
<dbReference type="GO" id="GO:0061578">
    <property type="term" value="F:K63-linked deubiquitinase activity"/>
    <property type="evidence" value="ECO:0007669"/>
    <property type="project" value="TreeGrafter"/>
</dbReference>
<organism evidence="2 3">
    <name type="scientific">Blyttiomyces helicus</name>
    <dbReference type="NCBI Taxonomy" id="388810"/>
    <lineage>
        <taxon>Eukaryota</taxon>
        <taxon>Fungi</taxon>
        <taxon>Fungi incertae sedis</taxon>
        <taxon>Chytridiomycota</taxon>
        <taxon>Chytridiomycota incertae sedis</taxon>
        <taxon>Chytridiomycetes</taxon>
        <taxon>Chytridiomycetes incertae sedis</taxon>
        <taxon>Blyttiomyces</taxon>
    </lineage>
</organism>
<feature type="domain" description="MPN" evidence="1">
    <location>
        <begin position="3"/>
        <end position="99"/>
    </location>
</feature>
<reference evidence="3" key="1">
    <citation type="journal article" date="2018" name="Nat. Microbiol.">
        <title>Leveraging single-cell genomics to expand the fungal tree of life.</title>
        <authorList>
            <person name="Ahrendt S.R."/>
            <person name="Quandt C.A."/>
            <person name="Ciobanu D."/>
            <person name="Clum A."/>
            <person name="Salamov A."/>
            <person name="Andreopoulos B."/>
            <person name="Cheng J.F."/>
            <person name="Woyke T."/>
            <person name="Pelin A."/>
            <person name="Henrissat B."/>
            <person name="Reynolds N.K."/>
            <person name="Benny G.L."/>
            <person name="Smith M.E."/>
            <person name="James T.Y."/>
            <person name="Grigoriev I.V."/>
        </authorList>
    </citation>
    <scope>NUCLEOTIDE SEQUENCE [LARGE SCALE GENOMIC DNA]</scope>
</reference>
<protein>
    <recommendedName>
        <fullName evidence="1">MPN domain-containing protein</fullName>
    </recommendedName>
</protein>
<dbReference type="GO" id="GO:0008237">
    <property type="term" value="F:metallopeptidase activity"/>
    <property type="evidence" value="ECO:0007669"/>
    <property type="project" value="InterPro"/>
</dbReference>
<gene>
    <name evidence="2" type="ORF">BDK51DRAFT_6650</name>
</gene>
<dbReference type="EMBL" id="KZ995992">
    <property type="protein sequence ID" value="RKO89605.1"/>
    <property type="molecule type" value="Genomic_DNA"/>
</dbReference>
<evidence type="ECO:0000259" key="1">
    <source>
        <dbReference type="PROSITE" id="PS50249"/>
    </source>
</evidence>
<proteinExistence type="predicted"/>
<name>A0A4P9WD37_9FUNG</name>
<dbReference type="Proteomes" id="UP000269721">
    <property type="component" value="Unassembled WGS sequence"/>
</dbReference>
<dbReference type="PROSITE" id="PS50249">
    <property type="entry name" value="MPN"/>
    <property type="match status" value="1"/>
</dbReference>
<evidence type="ECO:0000313" key="2">
    <source>
        <dbReference type="EMBL" id="RKO89605.1"/>
    </source>
</evidence>
<keyword evidence="3" id="KW-1185">Reference proteome</keyword>
<dbReference type="InterPro" id="IPR000555">
    <property type="entry name" value="JAMM/MPN+_dom"/>
</dbReference>
<dbReference type="GO" id="GO:0070536">
    <property type="term" value="P:protein K63-linked deubiquitination"/>
    <property type="evidence" value="ECO:0007669"/>
    <property type="project" value="TreeGrafter"/>
</dbReference>
<feature type="non-terminal residue" evidence="2">
    <location>
        <position position="1"/>
    </location>
</feature>
<accession>A0A4P9WD37</accession>
<dbReference type="OrthoDB" id="3640at2759"/>
<sequence>LRTVHVPRAIFSTFLSLAGPNTARKLETCGILCGNLVRDEFHVTVLLIPKQKATSDTCDTTHEEEIFDFVEKRDLIALGCIHTHPTQSCFMSSVDLHTH</sequence>
<dbReference type="Gene3D" id="3.40.140.10">
    <property type="entry name" value="Cytidine Deaminase, domain 2"/>
    <property type="match status" value="1"/>
</dbReference>
<dbReference type="PANTHER" id="PTHR12947">
    <property type="entry name" value="AMSH-LIKE PROTEASE"/>
    <property type="match status" value="1"/>
</dbReference>
<dbReference type="AlphaFoldDB" id="A0A4P9WD37"/>
<feature type="non-terminal residue" evidence="2">
    <location>
        <position position="99"/>
    </location>
</feature>